<evidence type="ECO:0000313" key="2">
    <source>
        <dbReference type="Proteomes" id="UP000821845"/>
    </source>
</evidence>
<keyword evidence="2" id="KW-1185">Reference proteome</keyword>
<dbReference type="EMBL" id="CM023481">
    <property type="protein sequence ID" value="KAH6946767.1"/>
    <property type="molecule type" value="Genomic_DNA"/>
</dbReference>
<evidence type="ECO:0000313" key="1">
    <source>
        <dbReference type="EMBL" id="KAH6946767.1"/>
    </source>
</evidence>
<gene>
    <name evidence="1" type="ORF">HPB50_015059</name>
</gene>
<protein>
    <submittedName>
        <fullName evidence="1">Uncharacterized protein</fullName>
    </submittedName>
</protein>
<reference evidence="1" key="1">
    <citation type="submission" date="2020-05" db="EMBL/GenBank/DDBJ databases">
        <title>Large-scale comparative analyses of tick genomes elucidate their genetic diversity and vector capacities.</title>
        <authorList>
            <person name="Jia N."/>
            <person name="Wang J."/>
            <person name="Shi W."/>
            <person name="Du L."/>
            <person name="Sun Y."/>
            <person name="Zhan W."/>
            <person name="Jiang J."/>
            <person name="Wang Q."/>
            <person name="Zhang B."/>
            <person name="Ji P."/>
            <person name="Sakyi L.B."/>
            <person name="Cui X."/>
            <person name="Yuan T."/>
            <person name="Jiang B."/>
            <person name="Yang W."/>
            <person name="Lam T.T.-Y."/>
            <person name="Chang Q."/>
            <person name="Ding S."/>
            <person name="Wang X."/>
            <person name="Zhu J."/>
            <person name="Ruan X."/>
            <person name="Zhao L."/>
            <person name="Wei J."/>
            <person name="Que T."/>
            <person name="Du C."/>
            <person name="Cheng J."/>
            <person name="Dai P."/>
            <person name="Han X."/>
            <person name="Huang E."/>
            <person name="Gao Y."/>
            <person name="Liu J."/>
            <person name="Shao H."/>
            <person name="Ye R."/>
            <person name="Li L."/>
            <person name="Wei W."/>
            <person name="Wang X."/>
            <person name="Wang C."/>
            <person name="Yang T."/>
            <person name="Huo Q."/>
            <person name="Li W."/>
            <person name="Guo W."/>
            <person name="Chen H."/>
            <person name="Zhou L."/>
            <person name="Ni X."/>
            <person name="Tian J."/>
            <person name="Zhou Y."/>
            <person name="Sheng Y."/>
            <person name="Liu T."/>
            <person name="Pan Y."/>
            <person name="Xia L."/>
            <person name="Li J."/>
            <person name="Zhao F."/>
            <person name="Cao W."/>
        </authorList>
    </citation>
    <scope>NUCLEOTIDE SEQUENCE</scope>
    <source>
        <strain evidence="1">Hyas-2018</strain>
    </source>
</reference>
<proteinExistence type="predicted"/>
<name>A0ACB7TKB3_HYAAI</name>
<accession>A0ACB7TKB3</accession>
<organism evidence="1 2">
    <name type="scientific">Hyalomma asiaticum</name>
    <name type="common">Tick</name>
    <dbReference type="NCBI Taxonomy" id="266040"/>
    <lineage>
        <taxon>Eukaryota</taxon>
        <taxon>Metazoa</taxon>
        <taxon>Ecdysozoa</taxon>
        <taxon>Arthropoda</taxon>
        <taxon>Chelicerata</taxon>
        <taxon>Arachnida</taxon>
        <taxon>Acari</taxon>
        <taxon>Parasitiformes</taxon>
        <taxon>Ixodida</taxon>
        <taxon>Ixodoidea</taxon>
        <taxon>Ixodidae</taxon>
        <taxon>Hyalomminae</taxon>
        <taxon>Hyalomma</taxon>
    </lineage>
</organism>
<dbReference type="Proteomes" id="UP000821845">
    <property type="component" value="Chromosome 1"/>
</dbReference>
<sequence length="134" mass="14915">MRTAKLRDHWDNCNNEFDKLRLLCVTTSRTRGFVIDPAAFRPLKARPRQSESLESFDNVTARKFTPDRRLSLGGSWRWCSFQKHVNVAPLSSPPGSAGMGSGSGEPGVGSAPIVRRVSNARIHHVSVVVERLFI</sequence>
<comment type="caution">
    <text evidence="1">The sequence shown here is derived from an EMBL/GenBank/DDBJ whole genome shotgun (WGS) entry which is preliminary data.</text>
</comment>